<dbReference type="Gene3D" id="1.20.250.10">
    <property type="entry name" value="Colicin Ia, domain 1"/>
    <property type="match status" value="1"/>
</dbReference>
<geneLocation type="plasmid" evidence="1">
    <name>pCTX-M-1.A</name>
</geneLocation>
<proteinExistence type="predicted"/>
<dbReference type="EMBL" id="MW978788">
    <property type="protein sequence ID" value="QWP89349.1"/>
    <property type="molecule type" value="Genomic_DNA"/>
</dbReference>
<organism evidence="1">
    <name type="scientific">Escherichia coli</name>
    <dbReference type="NCBI Taxonomy" id="562"/>
    <lineage>
        <taxon>Bacteria</taxon>
        <taxon>Pseudomonadati</taxon>
        <taxon>Pseudomonadota</taxon>
        <taxon>Gammaproteobacteria</taxon>
        <taxon>Enterobacterales</taxon>
        <taxon>Enterobacteriaceae</taxon>
        <taxon>Escherichia</taxon>
    </lineage>
</organism>
<dbReference type="GO" id="GO:0016020">
    <property type="term" value="C:membrane"/>
    <property type="evidence" value="ECO:0007669"/>
    <property type="project" value="InterPro"/>
</dbReference>
<keyword evidence="1" id="KW-0614">Plasmid</keyword>
<accession>A0A8F1L9L9</accession>
<dbReference type="SUPFAM" id="SSF58096">
    <property type="entry name" value="Colicin Ia, N-terminal domain"/>
    <property type="match status" value="1"/>
</dbReference>
<evidence type="ECO:0000313" key="1">
    <source>
        <dbReference type="EMBL" id="QWP89349.1"/>
    </source>
</evidence>
<protein>
    <submittedName>
        <fullName evidence="1">Colicin-Ia</fullName>
    </submittedName>
</protein>
<dbReference type="GO" id="GO:0050829">
    <property type="term" value="P:defense response to Gram-negative bacterium"/>
    <property type="evidence" value="ECO:0007669"/>
    <property type="project" value="InterPro"/>
</dbReference>
<sequence>MSDPVRITNPGAESLGYDSDGHEIMAVDIYVNPPRVDVFHGTPPAWSSFGNKTIWGGNEWVDDSPTRSDIEKRDKEITAYKNTLSAQQKENENKQQLENAFLRQLLQGKKMKTH</sequence>
<dbReference type="InterPro" id="IPR014739">
    <property type="entry name" value="Channel_colicin_N_sf"/>
</dbReference>
<dbReference type="AlphaFoldDB" id="A0A8F1L9L9"/>
<reference evidence="1" key="1">
    <citation type="journal article" date="2021" name="Antibiotics">
        <title>Does an Antibiotic Stewardship Applied in a Pig Farm Lead to Low ESBL Prevalence?</title>
        <authorList>
            <person name="Fournier C."/>
            <person name="Nordmann P."/>
            <person name="Pittet O."/>
            <person name="Poirel L."/>
        </authorList>
    </citation>
    <scope>NUCLEOTIDE SEQUENCE</scope>
    <source>
        <plasmid evidence="1">pCTX-M-1.A</plasmid>
    </source>
</reference>
<dbReference type="GO" id="GO:0031640">
    <property type="term" value="P:killing of cells of another organism"/>
    <property type="evidence" value="ECO:0007669"/>
    <property type="project" value="InterPro"/>
</dbReference>
<gene>
    <name evidence="1" type="primary">cia_5</name>
    <name evidence="1" type="ORF">IHCLGBEB_00152</name>
</gene>
<dbReference type="GO" id="GO:0140911">
    <property type="term" value="F:pore-forming activity"/>
    <property type="evidence" value="ECO:0007669"/>
    <property type="project" value="InterPro"/>
</dbReference>
<name>A0A8F1L9L9_ECOLX</name>